<evidence type="ECO:0000313" key="3">
    <source>
        <dbReference type="Proteomes" id="UP001056851"/>
    </source>
</evidence>
<organism evidence="2 3">
    <name type="scientific">Pseudomonas siliginis</name>
    <dbReference type="NCBI Taxonomy" id="2842346"/>
    <lineage>
        <taxon>Bacteria</taxon>
        <taxon>Pseudomonadati</taxon>
        <taxon>Pseudomonadota</taxon>
        <taxon>Gammaproteobacteria</taxon>
        <taxon>Pseudomonadales</taxon>
        <taxon>Pseudomonadaceae</taxon>
        <taxon>Pseudomonas</taxon>
    </lineage>
</organism>
<dbReference type="Pfam" id="PF13402">
    <property type="entry name" value="Peptidase_M60"/>
    <property type="match status" value="1"/>
</dbReference>
<proteinExistence type="predicted"/>
<reference evidence="2" key="1">
    <citation type="submission" date="2022-06" db="EMBL/GenBank/DDBJ databases">
        <title>Investigating genetic diversity within the most abundant and prevalent non-pathogenic leaf-associated bacterial species interacting with Arabidopsis thaliana in natural habitats.</title>
        <authorList>
            <person name="Ramirez-Sanchez D."/>
            <person name="Gibelin-Viala C."/>
            <person name="Mayjonade B."/>
            <person name="Duflos R."/>
            <person name="Belmonte E."/>
            <person name="Pailler V."/>
            <person name="Bartoli C."/>
            <person name="Carrere S."/>
            <person name="Vailleau F."/>
            <person name="Roux F."/>
        </authorList>
    </citation>
    <scope>NUCLEOTIDE SEQUENCE</scope>
    <source>
        <strain evidence="2">OTU6ESPEB1</strain>
    </source>
</reference>
<gene>
    <name evidence="2" type="ORF">NF677_07610</name>
</gene>
<protein>
    <submittedName>
        <fullName evidence="2">M60 family metallopeptidase</fullName>
    </submittedName>
</protein>
<name>A0ABY5CGY4_9PSED</name>
<dbReference type="RefSeq" id="WP_252885570.1">
    <property type="nucleotide sequence ID" value="NZ_CP099599.1"/>
</dbReference>
<dbReference type="InterPro" id="IPR031161">
    <property type="entry name" value="Peptidase_M60_dom"/>
</dbReference>
<evidence type="ECO:0000259" key="1">
    <source>
        <dbReference type="PROSITE" id="PS51723"/>
    </source>
</evidence>
<accession>A0ABY5CGY4</accession>
<keyword evidence="3" id="KW-1185">Reference proteome</keyword>
<dbReference type="PROSITE" id="PS51723">
    <property type="entry name" value="PEPTIDASE_M60"/>
    <property type="match status" value="1"/>
</dbReference>
<dbReference type="Gene3D" id="3.40.390.80">
    <property type="entry name" value="Peptidase M60, enhancin-like domain 2"/>
    <property type="match status" value="1"/>
</dbReference>
<dbReference type="Pfam" id="PF03272">
    <property type="entry name" value="Mucin_bdg"/>
    <property type="match status" value="2"/>
</dbReference>
<sequence length="850" mass="96254">MATWISSTHSIYSLQLPTWLNNAGMSKGIYHDKQNLGVILDPGITIRAKHLGTADDPAIELSLLNDDGSKEQYISLNNEFCEFTSTHTSAAFISTPYRESASNIEIVIEYSSPPKSLPVHKTGTDTADFFKFWDDQASAFALISTRYADILVPAKDKPHLKRLHESTGMVHLENYFQGIFELFNHLAGLSFSPNTPTDKNVPNRYFMKANKTGLGSAYYGHGHTAETNDSVASFWLNPDPKNWGSIHEIGHGYQGLFMDYSEIPLGEVWNNLYAYYYQAQHLGDDLFKDSWLYHGEQDLHFDLTEQLFERNPAISTWQLHELLYYLILILDKAGLSALIDYNKAYRAACNRHDFHPRDYSFIEMFIDSCAKTSNIDISPLLRIGQISTSRINNLVTRYANRIPVYPLYKLAPREKLSSLVKQLNLASRIDLIDNIALKDAGLMGNVELVLDNKLYDAFYTKDFLLRNGTNLSTIININAQKITVPNLAAGVYTLQAPSICNGKLYTTTQHIDVRGDITNSINIEYKYISGAKLASQTIELYGLYTRFVSIEIDPGEDCITIDIHANAPHSYYADRIYSSITIKDRHQRTVFQQVLHGNSVTTTKEKITAAPDYTIEIFHAEPSRNKIFPASELVLDAKNTLVILTMTPQGLYNKQLGTPTGENLAREIEKLSATINAQPHFLLYRDHPLLDELYVAINSFNDVKHNQLLEKYKDLYLKHQNSEPRFVTGTNFSWNQGAHGGNIATIEFNLAQEIINIEVYPAAPHVSFASVYLAIWIHNKKGNILFCQELRGTSIAEHTSLSLPFTQGSEINIFHAEHTRSPIINQTTKEQYEIKQRHRVYALERGKLAI</sequence>
<feature type="domain" description="Peptidase M60" evidence="1">
    <location>
        <begin position="31"/>
        <end position="334"/>
    </location>
</feature>
<dbReference type="EMBL" id="CP099599">
    <property type="protein sequence ID" value="UST86538.1"/>
    <property type="molecule type" value="Genomic_DNA"/>
</dbReference>
<dbReference type="SMART" id="SM01276">
    <property type="entry name" value="M60-like"/>
    <property type="match status" value="1"/>
</dbReference>
<evidence type="ECO:0000313" key="2">
    <source>
        <dbReference type="EMBL" id="UST86538.1"/>
    </source>
</evidence>
<dbReference type="Proteomes" id="UP001056851">
    <property type="component" value="Chromosome"/>
</dbReference>
<dbReference type="InterPro" id="IPR004954">
    <property type="entry name" value="Mucin-bd"/>
</dbReference>